<evidence type="ECO:0000256" key="4">
    <source>
        <dbReference type="ARBA" id="ARBA00023136"/>
    </source>
</evidence>
<dbReference type="PROSITE" id="PS00216">
    <property type="entry name" value="SUGAR_TRANSPORT_1"/>
    <property type="match status" value="1"/>
</dbReference>
<dbReference type="InterPro" id="IPR011701">
    <property type="entry name" value="MFS"/>
</dbReference>
<dbReference type="Pfam" id="PF07690">
    <property type="entry name" value="MFS_1"/>
    <property type="match status" value="1"/>
</dbReference>
<name>A0ABN1P181_9ACTN</name>
<keyword evidence="8" id="KW-1185">Reference proteome</keyword>
<keyword evidence="2 5" id="KW-0812">Transmembrane</keyword>
<reference evidence="7 8" key="1">
    <citation type="journal article" date="2019" name="Int. J. Syst. Evol. Microbiol.">
        <title>The Global Catalogue of Microorganisms (GCM) 10K type strain sequencing project: providing services to taxonomists for standard genome sequencing and annotation.</title>
        <authorList>
            <consortium name="The Broad Institute Genomics Platform"/>
            <consortium name="The Broad Institute Genome Sequencing Center for Infectious Disease"/>
            <person name="Wu L."/>
            <person name="Ma J."/>
        </authorList>
    </citation>
    <scope>NUCLEOTIDE SEQUENCE [LARGE SCALE GENOMIC DNA]</scope>
    <source>
        <strain evidence="7 8">JCM 11136</strain>
    </source>
</reference>
<feature type="transmembrane region" description="Helical" evidence="5">
    <location>
        <begin position="380"/>
        <end position="404"/>
    </location>
</feature>
<evidence type="ECO:0000256" key="5">
    <source>
        <dbReference type="SAM" id="Phobius"/>
    </source>
</evidence>
<dbReference type="Proteomes" id="UP001501578">
    <property type="component" value="Unassembled WGS sequence"/>
</dbReference>
<dbReference type="InterPro" id="IPR005829">
    <property type="entry name" value="Sugar_transporter_CS"/>
</dbReference>
<feature type="transmembrane region" description="Helical" evidence="5">
    <location>
        <begin position="69"/>
        <end position="94"/>
    </location>
</feature>
<dbReference type="SUPFAM" id="SSF103473">
    <property type="entry name" value="MFS general substrate transporter"/>
    <property type="match status" value="1"/>
</dbReference>
<comment type="caution">
    <text evidence="7">The sequence shown here is derived from an EMBL/GenBank/DDBJ whole genome shotgun (WGS) entry which is preliminary data.</text>
</comment>
<accession>A0ABN1P181</accession>
<keyword evidence="3 5" id="KW-1133">Transmembrane helix</keyword>
<dbReference type="EMBL" id="BAAAHQ010000008">
    <property type="protein sequence ID" value="GAA0920803.1"/>
    <property type="molecule type" value="Genomic_DNA"/>
</dbReference>
<proteinExistence type="predicted"/>
<protein>
    <recommendedName>
        <fullName evidence="6">Major facilitator superfamily (MFS) profile domain-containing protein</fullName>
    </recommendedName>
</protein>
<keyword evidence="4 5" id="KW-0472">Membrane</keyword>
<evidence type="ECO:0000313" key="7">
    <source>
        <dbReference type="EMBL" id="GAA0920803.1"/>
    </source>
</evidence>
<dbReference type="InterPro" id="IPR036259">
    <property type="entry name" value="MFS_trans_sf"/>
</dbReference>
<feature type="transmembrane region" description="Helical" evidence="5">
    <location>
        <begin position="12"/>
        <end position="30"/>
    </location>
</feature>
<feature type="transmembrane region" description="Helical" evidence="5">
    <location>
        <begin position="261"/>
        <end position="284"/>
    </location>
</feature>
<organism evidence="7 8">
    <name type="scientific">Nonomuraea longicatena</name>
    <dbReference type="NCBI Taxonomy" id="83682"/>
    <lineage>
        <taxon>Bacteria</taxon>
        <taxon>Bacillati</taxon>
        <taxon>Actinomycetota</taxon>
        <taxon>Actinomycetes</taxon>
        <taxon>Streptosporangiales</taxon>
        <taxon>Streptosporangiaceae</taxon>
        <taxon>Nonomuraea</taxon>
    </lineage>
</organism>
<dbReference type="RefSeq" id="WP_343949386.1">
    <property type="nucleotide sequence ID" value="NZ_BAAAHQ010000008.1"/>
</dbReference>
<feature type="transmembrane region" description="Helical" evidence="5">
    <location>
        <begin position="226"/>
        <end position="249"/>
    </location>
</feature>
<evidence type="ECO:0000259" key="6">
    <source>
        <dbReference type="PROSITE" id="PS50850"/>
    </source>
</evidence>
<feature type="transmembrane region" description="Helical" evidence="5">
    <location>
        <begin position="170"/>
        <end position="188"/>
    </location>
</feature>
<feature type="transmembrane region" description="Helical" evidence="5">
    <location>
        <begin position="36"/>
        <end position="57"/>
    </location>
</feature>
<dbReference type="PROSITE" id="PS50850">
    <property type="entry name" value="MFS"/>
    <property type="match status" value="1"/>
</dbReference>
<dbReference type="PANTHER" id="PTHR23530:SF1">
    <property type="entry name" value="PERMEASE, MAJOR FACILITATOR SUPERFAMILY-RELATED"/>
    <property type="match status" value="1"/>
</dbReference>
<dbReference type="PANTHER" id="PTHR23530">
    <property type="entry name" value="TRANSPORT PROTEIN-RELATED"/>
    <property type="match status" value="1"/>
</dbReference>
<dbReference type="InterPro" id="IPR053160">
    <property type="entry name" value="MFS_DHA3_Transporter"/>
</dbReference>
<evidence type="ECO:0000256" key="2">
    <source>
        <dbReference type="ARBA" id="ARBA00022692"/>
    </source>
</evidence>
<evidence type="ECO:0000256" key="3">
    <source>
        <dbReference type="ARBA" id="ARBA00022989"/>
    </source>
</evidence>
<comment type="subcellular location">
    <subcellularLocation>
        <location evidence="1">Cell membrane</location>
        <topology evidence="1">Multi-pass membrane protein</topology>
    </subcellularLocation>
</comment>
<feature type="transmembrane region" description="Helical" evidence="5">
    <location>
        <begin position="320"/>
        <end position="340"/>
    </location>
</feature>
<feature type="transmembrane region" description="Helical" evidence="5">
    <location>
        <begin position="290"/>
        <end position="308"/>
    </location>
</feature>
<dbReference type="InterPro" id="IPR020846">
    <property type="entry name" value="MFS_dom"/>
</dbReference>
<feature type="domain" description="Major facilitator superfamily (MFS) profile" evidence="6">
    <location>
        <begin position="3"/>
        <end position="411"/>
    </location>
</feature>
<sequence>MNPRARYSLVSFLTWLPAGLTTAPMVLLMAERGLSVAEIGVVWTVYSVVTIALELPTGGLSDVVGRRRVLAASAAVTVVAMVLVALSTSMWMFVLASALKGVARALSSGPAQAWYVDTVHALDGPDADLRPGLAAGGAMGSVALCVGVLAGGVLPLAVPESLIEPLAAPPLLAALAAAVLLGVVLAALPEPPHVVARSFGEVLREVPRTVRSGVRLVAASLLLRRIMLYTVVFGMALTTIELLTPLRLADLAGTAELGATAYALVAALGFAGSAAGSALAPALARLLRGNAGAMVTGVVAGALSLYALAATTGLDGPAGLAAAAAAYVLMFAGLGAVDLLGQALTHGEVTAQERATVTSVTSLSLQGGGVLANMAAGALATAYGVAVPWTVVAGLTLLSALLFVRLPVRRPETRPHGTLAQNKVL</sequence>
<gene>
    <name evidence="7" type="ORF">GCM10009560_19240</name>
</gene>
<evidence type="ECO:0000256" key="1">
    <source>
        <dbReference type="ARBA" id="ARBA00004651"/>
    </source>
</evidence>
<evidence type="ECO:0000313" key="8">
    <source>
        <dbReference type="Proteomes" id="UP001501578"/>
    </source>
</evidence>
<dbReference type="Gene3D" id="1.20.1250.20">
    <property type="entry name" value="MFS general substrate transporter like domains"/>
    <property type="match status" value="1"/>
</dbReference>